<evidence type="ECO:0000313" key="2">
    <source>
        <dbReference type="Proteomes" id="UP000784294"/>
    </source>
</evidence>
<keyword evidence="2" id="KW-1185">Reference proteome</keyword>
<reference evidence="1" key="1">
    <citation type="submission" date="2018-11" db="EMBL/GenBank/DDBJ databases">
        <authorList>
            <consortium name="Pathogen Informatics"/>
        </authorList>
    </citation>
    <scope>NUCLEOTIDE SEQUENCE</scope>
</reference>
<comment type="caution">
    <text evidence="1">The sequence shown here is derived from an EMBL/GenBank/DDBJ whole genome shotgun (WGS) entry which is preliminary data.</text>
</comment>
<sequence>MNHRCPDQEEVTERVVQLCDGESSCSVMPDTPGIRPNRLQTCGKMHLSLTYFCGKTTNPGSFYCCHCHCC</sequence>
<accession>A0A3S5CQA0</accession>
<dbReference type="EMBL" id="CAAALY010088652">
    <property type="protein sequence ID" value="VEL27640.1"/>
    <property type="molecule type" value="Genomic_DNA"/>
</dbReference>
<protein>
    <submittedName>
        <fullName evidence="1">Uncharacterized protein</fullName>
    </submittedName>
</protein>
<name>A0A3S5CQA0_9PLAT</name>
<dbReference type="OrthoDB" id="6275093at2759"/>
<proteinExistence type="predicted"/>
<dbReference type="Proteomes" id="UP000784294">
    <property type="component" value="Unassembled WGS sequence"/>
</dbReference>
<gene>
    <name evidence="1" type="ORF">PXEA_LOCUS21080</name>
</gene>
<evidence type="ECO:0000313" key="1">
    <source>
        <dbReference type="EMBL" id="VEL27640.1"/>
    </source>
</evidence>
<organism evidence="1 2">
    <name type="scientific">Protopolystoma xenopodis</name>
    <dbReference type="NCBI Taxonomy" id="117903"/>
    <lineage>
        <taxon>Eukaryota</taxon>
        <taxon>Metazoa</taxon>
        <taxon>Spiralia</taxon>
        <taxon>Lophotrochozoa</taxon>
        <taxon>Platyhelminthes</taxon>
        <taxon>Monogenea</taxon>
        <taxon>Polyopisthocotylea</taxon>
        <taxon>Polystomatidea</taxon>
        <taxon>Polystomatidae</taxon>
        <taxon>Protopolystoma</taxon>
    </lineage>
</organism>
<dbReference type="AlphaFoldDB" id="A0A3S5CQA0"/>